<evidence type="ECO:0000313" key="2">
    <source>
        <dbReference type="EMBL" id="CAF1424586.1"/>
    </source>
</evidence>
<comment type="caution">
    <text evidence="4">The sequence shown here is derived from an EMBL/GenBank/DDBJ whole genome shotgun (WGS) entry which is preliminary data.</text>
</comment>
<dbReference type="EMBL" id="CAJNOE010001780">
    <property type="protein sequence ID" value="CAF1449961.1"/>
    <property type="molecule type" value="Genomic_DNA"/>
</dbReference>
<dbReference type="Gene3D" id="2.60.40.790">
    <property type="match status" value="1"/>
</dbReference>
<dbReference type="Proteomes" id="UP000663891">
    <property type="component" value="Unassembled WGS sequence"/>
</dbReference>
<dbReference type="OrthoDB" id="6060101at2759"/>
<feature type="region of interest" description="Disordered" evidence="1">
    <location>
        <begin position="123"/>
        <end position="185"/>
    </location>
</feature>
<sequence>MAHLKTIVPSFVVQEEGSRKVFVYLNIPELKVKRSFPNFLKEIPSNGEQIALDFRDQSFTFTLNVLTKKHETIVYSLSVARLPGEIQTERCSIKYQRGGCWITLIKVEPMSWMNRICDDLSPGLDVQENDDQNPTASAPVQPVQLKDTDMPAPFNMVPLAPSPPYRPPSTKSPAPPPPPPARSSN</sequence>
<dbReference type="Proteomes" id="UP000663868">
    <property type="component" value="Unassembled WGS sequence"/>
</dbReference>
<dbReference type="EMBL" id="CAJNON010001075">
    <property type="protein sequence ID" value="CAF1424586.1"/>
    <property type="molecule type" value="Genomic_DNA"/>
</dbReference>
<dbReference type="SUPFAM" id="SSF49764">
    <property type="entry name" value="HSP20-like chaperones"/>
    <property type="match status" value="1"/>
</dbReference>
<reference evidence="4" key="1">
    <citation type="submission" date="2021-02" db="EMBL/GenBank/DDBJ databases">
        <authorList>
            <person name="Nowell W R."/>
        </authorList>
    </citation>
    <scope>NUCLEOTIDE SEQUENCE</scope>
</reference>
<evidence type="ECO:0000313" key="3">
    <source>
        <dbReference type="EMBL" id="CAF1449961.1"/>
    </source>
</evidence>
<evidence type="ECO:0000313" key="4">
    <source>
        <dbReference type="EMBL" id="CAF3891446.1"/>
    </source>
</evidence>
<evidence type="ECO:0000313" key="6">
    <source>
        <dbReference type="Proteomes" id="UP000663881"/>
    </source>
</evidence>
<evidence type="ECO:0000313" key="5">
    <source>
        <dbReference type="EMBL" id="CAF4276038.1"/>
    </source>
</evidence>
<name>A0A819H364_9BILA</name>
<dbReference type="Proteomes" id="UP000663881">
    <property type="component" value="Unassembled WGS sequence"/>
</dbReference>
<dbReference type="EMBL" id="CAJOBB010012421">
    <property type="protein sequence ID" value="CAF4276038.1"/>
    <property type="molecule type" value="Genomic_DNA"/>
</dbReference>
<accession>A0A819H364</accession>
<dbReference type="Proteomes" id="UP000663860">
    <property type="component" value="Unassembled WGS sequence"/>
</dbReference>
<evidence type="ECO:0000256" key="1">
    <source>
        <dbReference type="SAM" id="MobiDB-lite"/>
    </source>
</evidence>
<dbReference type="EMBL" id="CAJOAY010001831">
    <property type="protein sequence ID" value="CAF3891446.1"/>
    <property type="molecule type" value="Genomic_DNA"/>
</dbReference>
<proteinExistence type="predicted"/>
<feature type="compositionally biased region" description="Pro residues" evidence="1">
    <location>
        <begin position="173"/>
        <end position="185"/>
    </location>
</feature>
<protein>
    <submittedName>
        <fullName evidence="4">Uncharacterized protein</fullName>
    </submittedName>
</protein>
<organism evidence="4 6">
    <name type="scientific">Adineta steineri</name>
    <dbReference type="NCBI Taxonomy" id="433720"/>
    <lineage>
        <taxon>Eukaryota</taxon>
        <taxon>Metazoa</taxon>
        <taxon>Spiralia</taxon>
        <taxon>Gnathifera</taxon>
        <taxon>Rotifera</taxon>
        <taxon>Eurotatoria</taxon>
        <taxon>Bdelloidea</taxon>
        <taxon>Adinetida</taxon>
        <taxon>Adinetidae</taxon>
        <taxon>Adineta</taxon>
    </lineage>
</organism>
<gene>
    <name evidence="3" type="ORF">IZO911_LOCUS42306</name>
    <name evidence="5" type="ORF">KXQ929_LOCUS44162</name>
    <name evidence="4" type="ORF">OKA104_LOCUS23682</name>
    <name evidence="2" type="ORF">VCS650_LOCUS37924</name>
</gene>
<dbReference type="InterPro" id="IPR008978">
    <property type="entry name" value="HSP20-like_chaperone"/>
</dbReference>
<dbReference type="AlphaFoldDB" id="A0A819H364"/>